<dbReference type="PANTHER" id="PTHR43433">
    <property type="entry name" value="HYDROLASE, ALPHA/BETA FOLD FAMILY PROTEIN"/>
    <property type="match status" value="1"/>
</dbReference>
<accession>A0ABP4AY55</accession>
<evidence type="ECO:0000259" key="1">
    <source>
        <dbReference type="Pfam" id="PF00561"/>
    </source>
</evidence>
<dbReference type="RefSeq" id="WP_344238150.1">
    <property type="nucleotide sequence ID" value="NZ_BAAAHH010000004.1"/>
</dbReference>
<proteinExistence type="predicted"/>
<dbReference type="PANTHER" id="PTHR43433:SF5">
    <property type="entry name" value="AB HYDROLASE-1 DOMAIN-CONTAINING PROTEIN"/>
    <property type="match status" value="1"/>
</dbReference>
<dbReference type="InterPro" id="IPR029058">
    <property type="entry name" value="AB_hydrolase_fold"/>
</dbReference>
<dbReference type="PRINTS" id="PR00111">
    <property type="entry name" value="ABHYDROLASE"/>
</dbReference>
<dbReference type="Pfam" id="PF00561">
    <property type="entry name" value="Abhydrolase_1"/>
    <property type="match status" value="1"/>
</dbReference>
<keyword evidence="3" id="KW-1185">Reference proteome</keyword>
<evidence type="ECO:0000313" key="3">
    <source>
        <dbReference type="Proteomes" id="UP001500665"/>
    </source>
</evidence>
<organism evidence="2 3">
    <name type="scientific">Actinocorallia libanotica</name>
    <dbReference type="NCBI Taxonomy" id="46162"/>
    <lineage>
        <taxon>Bacteria</taxon>
        <taxon>Bacillati</taxon>
        <taxon>Actinomycetota</taxon>
        <taxon>Actinomycetes</taxon>
        <taxon>Streptosporangiales</taxon>
        <taxon>Thermomonosporaceae</taxon>
        <taxon>Actinocorallia</taxon>
    </lineage>
</organism>
<dbReference type="EMBL" id="BAAAHH010000004">
    <property type="protein sequence ID" value="GAA0943161.1"/>
    <property type="molecule type" value="Genomic_DNA"/>
</dbReference>
<sequence length="265" mass="28147">MLGYELHGPQDGVRVVLLGGIGMPRAVWHMTQLPALLAAGYRVALVDLRGSGDSPGTEGRYLVADLAADVVEVLDRLGWERAVLMGMSLGGLVSEELAATRPERVAAAVLIASAGPATVYVRTWASAIGELLEANAGGLGKFFVAENLAYALPAKSLQEDDAAVQGWVDLLTPLEWDSPGLRGQYWAWISWSLERGHAARWAAVQAPVLICSLEHDLLFPPAGGRTAAAAIPHARFVEIPGHAHNGVIDATPLLNPPIMEFLDSL</sequence>
<dbReference type="InterPro" id="IPR000073">
    <property type="entry name" value="AB_hydrolase_1"/>
</dbReference>
<dbReference type="Gene3D" id="3.40.50.1820">
    <property type="entry name" value="alpha/beta hydrolase"/>
    <property type="match status" value="1"/>
</dbReference>
<keyword evidence="2" id="KW-0378">Hydrolase</keyword>
<protein>
    <submittedName>
        <fullName evidence="2">Alpha/beta fold hydrolase</fullName>
    </submittedName>
</protein>
<reference evidence="3" key="1">
    <citation type="journal article" date="2019" name="Int. J. Syst. Evol. Microbiol.">
        <title>The Global Catalogue of Microorganisms (GCM) 10K type strain sequencing project: providing services to taxonomists for standard genome sequencing and annotation.</title>
        <authorList>
            <consortium name="The Broad Institute Genomics Platform"/>
            <consortium name="The Broad Institute Genome Sequencing Center for Infectious Disease"/>
            <person name="Wu L."/>
            <person name="Ma J."/>
        </authorList>
    </citation>
    <scope>NUCLEOTIDE SEQUENCE [LARGE SCALE GENOMIC DNA]</scope>
    <source>
        <strain evidence="3">JCM 10696</strain>
    </source>
</reference>
<gene>
    <name evidence="2" type="ORF">GCM10009550_14930</name>
</gene>
<dbReference type="SUPFAM" id="SSF53474">
    <property type="entry name" value="alpha/beta-Hydrolases"/>
    <property type="match status" value="1"/>
</dbReference>
<comment type="caution">
    <text evidence="2">The sequence shown here is derived from an EMBL/GenBank/DDBJ whole genome shotgun (WGS) entry which is preliminary data.</text>
</comment>
<name>A0ABP4AY55_9ACTN</name>
<dbReference type="InterPro" id="IPR050471">
    <property type="entry name" value="AB_hydrolase"/>
</dbReference>
<feature type="domain" description="AB hydrolase-1" evidence="1">
    <location>
        <begin position="15"/>
        <end position="250"/>
    </location>
</feature>
<dbReference type="Proteomes" id="UP001500665">
    <property type="component" value="Unassembled WGS sequence"/>
</dbReference>
<evidence type="ECO:0000313" key="2">
    <source>
        <dbReference type="EMBL" id="GAA0943161.1"/>
    </source>
</evidence>
<dbReference type="GO" id="GO:0016787">
    <property type="term" value="F:hydrolase activity"/>
    <property type="evidence" value="ECO:0007669"/>
    <property type="project" value="UniProtKB-KW"/>
</dbReference>